<dbReference type="NCBIfam" id="TIGR00842">
    <property type="entry name" value="bcct"/>
    <property type="match status" value="1"/>
</dbReference>
<dbReference type="GO" id="GO:0005886">
    <property type="term" value="C:plasma membrane"/>
    <property type="evidence" value="ECO:0007669"/>
    <property type="project" value="UniProtKB-SubCell"/>
</dbReference>
<keyword evidence="4" id="KW-1003">Cell membrane</keyword>
<dbReference type="Pfam" id="PF02028">
    <property type="entry name" value="BCCT"/>
    <property type="match status" value="1"/>
</dbReference>
<feature type="transmembrane region" description="Helical" evidence="8">
    <location>
        <begin position="311"/>
        <end position="328"/>
    </location>
</feature>
<proteinExistence type="inferred from homology"/>
<evidence type="ECO:0000256" key="8">
    <source>
        <dbReference type="SAM" id="Phobius"/>
    </source>
</evidence>
<dbReference type="InterPro" id="IPR000060">
    <property type="entry name" value="BCCT_transptr"/>
</dbReference>
<dbReference type="AlphaFoldDB" id="A0A5M6ZHD6"/>
<evidence type="ECO:0000256" key="1">
    <source>
        <dbReference type="ARBA" id="ARBA00004651"/>
    </source>
</evidence>
<keyword evidence="10" id="KW-1185">Reference proteome</keyword>
<keyword evidence="7 8" id="KW-0472">Membrane</keyword>
<dbReference type="EMBL" id="VWOJ01000004">
    <property type="protein sequence ID" value="KAA5801631.1"/>
    <property type="molecule type" value="Genomic_DNA"/>
</dbReference>
<name>A0A5M6ZHD6_9PROT</name>
<dbReference type="GO" id="GO:0022857">
    <property type="term" value="F:transmembrane transporter activity"/>
    <property type="evidence" value="ECO:0007669"/>
    <property type="project" value="InterPro"/>
</dbReference>
<dbReference type="InterPro" id="IPR018093">
    <property type="entry name" value="BCCT_CS"/>
</dbReference>
<feature type="transmembrane region" description="Helical" evidence="8">
    <location>
        <begin position="256"/>
        <end position="280"/>
    </location>
</feature>
<evidence type="ECO:0000256" key="5">
    <source>
        <dbReference type="ARBA" id="ARBA00022692"/>
    </source>
</evidence>
<evidence type="ECO:0000313" key="9">
    <source>
        <dbReference type="EMBL" id="KAA5801631.1"/>
    </source>
</evidence>
<sequence length="640" mass="68998">MKQIEPAVFFPAAILAVAGVAFAVLAGDQAEAVFTTIRDVITQYAGWVYSVGVGAFLTGAFVVALSDWGRIRLGPQDSEPEYGFLPWFAMLFSAGMGIGLMFFAVAEPLTHYLNAPHAEPETLEAAQQSMVLTFFHWGVHAWAVYAIVGLSLAYFAFRHGLPLTIRSALYPLIGERIYGPLGHIVDVLAILGTLFGVATSLGYGVTQINAGLNTLFGVAIAVEIQVGLIAVITLIATGSVLAGLDAGIRRLSVFNLSLATALLVFVLIAGPTLFLISAYVQNIGEYISSLASLTFNVDAYGDGGWISDWTLFYWGWWISWSPFVGMFIARISRGRTIREFILGTLLGPALFTFAWMTIYGNSALRLALSDAAAPLVELVRAEETPLALFAFLDTLPFASITSVAAIILVTTFFVTSSDSGSLVKATLATGGSLNPPVWQRLSWALLEGLVAGVLLVAGGLAALQSATIAAALPFTLVIILAFIGLVRAWSMETKRRAGAKTAVQLPVEGVAVPWRVRLKLMFANPRADEVSAWMSETAGPAFADVAKEMTLNGLSAQVETIEDGVQLTVSHETGPDFVYGVMLKTYPGEGDDPEQSRAEVYLSDGGRHYDVFGYTQVQLIRDVLRHYERHRQWMHHLSLG</sequence>
<evidence type="ECO:0000256" key="4">
    <source>
        <dbReference type="ARBA" id="ARBA00022475"/>
    </source>
</evidence>
<feature type="transmembrane region" description="Helical" evidence="8">
    <location>
        <begin position="139"/>
        <end position="157"/>
    </location>
</feature>
<dbReference type="PANTHER" id="PTHR30047:SF7">
    <property type="entry name" value="HIGH-AFFINITY CHOLINE TRANSPORT PROTEIN"/>
    <property type="match status" value="1"/>
</dbReference>
<feature type="transmembrane region" description="Helical" evidence="8">
    <location>
        <begin position="47"/>
        <end position="66"/>
    </location>
</feature>
<dbReference type="PANTHER" id="PTHR30047">
    <property type="entry name" value="HIGH-AFFINITY CHOLINE TRANSPORT PROTEIN-RELATED"/>
    <property type="match status" value="1"/>
</dbReference>
<feature type="transmembrane region" description="Helical" evidence="8">
    <location>
        <begin position="468"/>
        <end position="486"/>
    </location>
</feature>
<evidence type="ECO:0000256" key="3">
    <source>
        <dbReference type="ARBA" id="ARBA00022448"/>
    </source>
</evidence>
<comment type="similarity">
    <text evidence="2">Belongs to the BCCT transporter (TC 2.A.15) family.</text>
</comment>
<dbReference type="Proteomes" id="UP000325122">
    <property type="component" value="Unassembled WGS sequence"/>
</dbReference>
<feature type="transmembrane region" description="Helical" evidence="8">
    <location>
        <begin position="215"/>
        <end position="244"/>
    </location>
</feature>
<evidence type="ECO:0000256" key="7">
    <source>
        <dbReference type="ARBA" id="ARBA00023136"/>
    </source>
</evidence>
<dbReference type="PROSITE" id="PS01303">
    <property type="entry name" value="BCCT"/>
    <property type="match status" value="1"/>
</dbReference>
<evidence type="ECO:0000256" key="6">
    <source>
        <dbReference type="ARBA" id="ARBA00022989"/>
    </source>
</evidence>
<comment type="subcellular location">
    <subcellularLocation>
        <location evidence="1">Cell membrane</location>
        <topology evidence="1">Multi-pass membrane protein</topology>
    </subcellularLocation>
</comment>
<feature type="transmembrane region" description="Helical" evidence="8">
    <location>
        <begin position="395"/>
        <end position="414"/>
    </location>
</feature>
<feature type="transmembrane region" description="Helical" evidence="8">
    <location>
        <begin position="340"/>
        <end position="359"/>
    </location>
</feature>
<keyword evidence="3" id="KW-0813">Transport</keyword>
<feature type="transmembrane region" description="Helical" evidence="8">
    <location>
        <begin position="441"/>
        <end position="462"/>
    </location>
</feature>
<accession>A0A5M6ZHD6</accession>
<protein>
    <submittedName>
        <fullName evidence="9">BCCT family transporter</fullName>
    </submittedName>
</protein>
<feature type="transmembrane region" description="Helical" evidence="8">
    <location>
        <begin position="178"/>
        <end position="203"/>
    </location>
</feature>
<reference evidence="9 10" key="1">
    <citation type="submission" date="2019-09" db="EMBL/GenBank/DDBJ databases">
        <authorList>
            <person name="Kevbrin V."/>
            <person name="Grouzdev D.S."/>
        </authorList>
    </citation>
    <scope>NUCLEOTIDE SEQUENCE [LARGE SCALE GENOMIC DNA]</scope>
    <source>
        <strain evidence="9 10">G-192</strain>
    </source>
</reference>
<feature type="transmembrane region" description="Helical" evidence="8">
    <location>
        <begin position="87"/>
        <end position="106"/>
    </location>
</feature>
<organism evidence="9 10">
    <name type="scientific">Alkalicaulis satelles</name>
    <dbReference type="NCBI Taxonomy" id="2609175"/>
    <lineage>
        <taxon>Bacteria</taxon>
        <taxon>Pseudomonadati</taxon>
        <taxon>Pseudomonadota</taxon>
        <taxon>Alphaproteobacteria</taxon>
        <taxon>Maricaulales</taxon>
        <taxon>Maricaulaceae</taxon>
        <taxon>Alkalicaulis</taxon>
    </lineage>
</organism>
<keyword evidence="6 8" id="KW-1133">Transmembrane helix</keyword>
<keyword evidence="5 8" id="KW-0812">Transmembrane</keyword>
<evidence type="ECO:0000256" key="2">
    <source>
        <dbReference type="ARBA" id="ARBA00005658"/>
    </source>
</evidence>
<dbReference type="RefSeq" id="WP_150023819.1">
    <property type="nucleotide sequence ID" value="NZ_VWOJ01000004.1"/>
</dbReference>
<evidence type="ECO:0000313" key="10">
    <source>
        <dbReference type="Proteomes" id="UP000325122"/>
    </source>
</evidence>
<comment type="caution">
    <text evidence="9">The sequence shown here is derived from an EMBL/GenBank/DDBJ whole genome shotgun (WGS) entry which is preliminary data.</text>
</comment>
<gene>
    <name evidence="9" type="ORF">F1654_12110</name>
</gene>